<evidence type="ECO:0000313" key="6">
    <source>
        <dbReference type="EMBL" id="MDV7177516.1"/>
    </source>
</evidence>
<evidence type="ECO:0000256" key="1">
    <source>
        <dbReference type="ARBA" id="ARBA00009254"/>
    </source>
</evidence>
<dbReference type="CDD" id="cd00427">
    <property type="entry name" value="Ribosomal_L29_HIP"/>
    <property type="match status" value="1"/>
</dbReference>
<sequence>MAIGTKDLNVESLDGMDNARLLEALKSSKEELFNLRFQAATGQLDNASRLKAVKRDIARIYTILRERELGIRGDVAAEAQAEKNEEAAK</sequence>
<dbReference type="InterPro" id="IPR050063">
    <property type="entry name" value="Ribosomal_protein_uL29"/>
</dbReference>
<protein>
    <recommendedName>
        <fullName evidence="4 5">Large ribosomal subunit protein uL29</fullName>
    </recommendedName>
</protein>
<organism evidence="6 7">
    <name type="scientific">Micrococcus yunnanensis</name>
    <dbReference type="NCBI Taxonomy" id="566027"/>
    <lineage>
        <taxon>Bacteria</taxon>
        <taxon>Bacillati</taxon>
        <taxon>Actinomycetota</taxon>
        <taxon>Actinomycetes</taxon>
        <taxon>Micrococcales</taxon>
        <taxon>Micrococcaceae</taxon>
        <taxon>Micrococcus</taxon>
    </lineage>
</organism>
<dbReference type="SUPFAM" id="SSF46561">
    <property type="entry name" value="Ribosomal protein L29 (L29p)"/>
    <property type="match status" value="1"/>
</dbReference>
<dbReference type="InterPro" id="IPR036049">
    <property type="entry name" value="Ribosomal_uL29_sf"/>
</dbReference>
<gene>
    <name evidence="5 6" type="primary">rpmC</name>
    <name evidence="6" type="ORF">R4064_07690</name>
</gene>
<dbReference type="GO" id="GO:0022625">
    <property type="term" value="C:cytosolic large ribosomal subunit"/>
    <property type="evidence" value="ECO:0007669"/>
    <property type="project" value="TreeGrafter"/>
</dbReference>
<name>A0AAP5T9L0_9MICC</name>
<comment type="caution">
    <text evidence="6">The sequence shown here is derived from an EMBL/GenBank/DDBJ whole genome shotgun (WGS) entry which is preliminary data.</text>
</comment>
<evidence type="ECO:0000313" key="7">
    <source>
        <dbReference type="Proteomes" id="UP001185728"/>
    </source>
</evidence>
<evidence type="ECO:0000256" key="3">
    <source>
        <dbReference type="ARBA" id="ARBA00023274"/>
    </source>
</evidence>
<dbReference type="AlphaFoldDB" id="A0AAP5T9L0"/>
<dbReference type="Pfam" id="PF00831">
    <property type="entry name" value="Ribosomal_L29"/>
    <property type="match status" value="1"/>
</dbReference>
<evidence type="ECO:0000256" key="2">
    <source>
        <dbReference type="ARBA" id="ARBA00022980"/>
    </source>
</evidence>
<evidence type="ECO:0000256" key="5">
    <source>
        <dbReference type="HAMAP-Rule" id="MF_00374"/>
    </source>
</evidence>
<comment type="similarity">
    <text evidence="1 5">Belongs to the universal ribosomal protein uL29 family.</text>
</comment>
<keyword evidence="3 5" id="KW-0687">Ribonucleoprotein</keyword>
<dbReference type="InterPro" id="IPR001854">
    <property type="entry name" value="Ribosomal_uL29"/>
</dbReference>
<dbReference type="HAMAP" id="MF_00374">
    <property type="entry name" value="Ribosomal_uL29"/>
    <property type="match status" value="1"/>
</dbReference>
<dbReference type="Gene3D" id="1.10.287.310">
    <property type="match status" value="1"/>
</dbReference>
<dbReference type="GO" id="GO:0006412">
    <property type="term" value="P:translation"/>
    <property type="evidence" value="ECO:0007669"/>
    <property type="project" value="UniProtKB-UniRule"/>
</dbReference>
<dbReference type="EMBL" id="JAWLUK010000012">
    <property type="protein sequence ID" value="MDV7177516.1"/>
    <property type="molecule type" value="Genomic_DNA"/>
</dbReference>
<accession>A0AAP5T9L0</accession>
<dbReference type="NCBIfam" id="TIGR00012">
    <property type="entry name" value="L29"/>
    <property type="match status" value="1"/>
</dbReference>
<dbReference type="GO" id="GO:0003735">
    <property type="term" value="F:structural constituent of ribosome"/>
    <property type="evidence" value="ECO:0007669"/>
    <property type="project" value="InterPro"/>
</dbReference>
<dbReference type="FunFam" id="1.10.287.310:FF:000001">
    <property type="entry name" value="50S ribosomal protein L29"/>
    <property type="match status" value="1"/>
</dbReference>
<reference evidence="6" key="1">
    <citation type="submission" date="2023-10" db="EMBL/GenBank/DDBJ databases">
        <title>Development of a sustainable strategy for remediation of hydrocarbon-contaminated territories based on the waste exchange concept.</title>
        <authorList>
            <person name="Krivoruchko A."/>
        </authorList>
    </citation>
    <scope>NUCLEOTIDE SEQUENCE</scope>
    <source>
        <strain evidence="6">IEGM 1325</strain>
    </source>
</reference>
<proteinExistence type="inferred from homology"/>
<keyword evidence="2 5" id="KW-0689">Ribosomal protein</keyword>
<dbReference type="PANTHER" id="PTHR10916">
    <property type="entry name" value="60S RIBOSOMAL PROTEIN L35/50S RIBOSOMAL PROTEIN L29"/>
    <property type="match status" value="1"/>
</dbReference>
<dbReference type="Proteomes" id="UP001185728">
    <property type="component" value="Unassembled WGS sequence"/>
</dbReference>
<dbReference type="RefSeq" id="WP_036317766.1">
    <property type="nucleotide sequence ID" value="NZ_BAAAYW010000003.1"/>
</dbReference>
<evidence type="ECO:0000256" key="4">
    <source>
        <dbReference type="ARBA" id="ARBA00035204"/>
    </source>
</evidence>
<dbReference type="PANTHER" id="PTHR10916:SF0">
    <property type="entry name" value="LARGE RIBOSOMAL SUBUNIT PROTEIN UL29C"/>
    <property type="match status" value="1"/>
</dbReference>
<dbReference type="GeneID" id="93364278"/>